<sequence length="99" mass="11590">MKLQIINTSGTFEVIGNFTLDNTELVKDHFNYLLDHYEEVVMSLKKVKKIDKKAIKVLKEIYAKANRRSKILFVLGKENNVIANAFKKNKADHIFREDY</sequence>
<dbReference type="PROSITE" id="PS50801">
    <property type="entry name" value="STAS"/>
    <property type="match status" value="1"/>
</dbReference>
<dbReference type="eggNOG" id="ENOG503007G">
    <property type="taxonomic scope" value="Bacteria"/>
</dbReference>
<dbReference type="RefSeq" id="WP_034242316.1">
    <property type="nucleotide sequence ID" value="NZ_AQRA01000005.1"/>
</dbReference>
<feature type="domain" description="STAS" evidence="1">
    <location>
        <begin position="1"/>
        <end position="81"/>
    </location>
</feature>
<evidence type="ECO:0000313" key="3">
    <source>
        <dbReference type="Proteomes" id="UP000023541"/>
    </source>
</evidence>
<keyword evidence="3" id="KW-1185">Reference proteome</keyword>
<dbReference type="InterPro" id="IPR002645">
    <property type="entry name" value="STAS_dom"/>
</dbReference>
<dbReference type="EMBL" id="AQRA01000005">
    <property type="protein sequence ID" value="EZH73583.1"/>
    <property type="molecule type" value="Genomic_DNA"/>
</dbReference>
<gene>
    <name evidence="2" type="ORF">ATO12_16735</name>
</gene>
<evidence type="ECO:0000313" key="2">
    <source>
        <dbReference type="EMBL" id="EZH73583.1"/>
    </source>
</evidence>
<evidence type="ECO:0000259" key="1">
    <source>
        <dbReference type="PROSITE" id="PS50801"/>
    </source>
</evidence>
<proteinExistence type="predicted"/>
<name>A0A023BUY1_9FLAO</name>
<reference evidence="2 3" key="1">
    <citation type="submission" date="2014-04" db="EMBL/GenBank/DDBJ databases">
        <title>Aquimarina sp. 22II-S11-z7 Genome Sequencing.</title>
        <authorList>
            <person name="Lai Q."/>
        </authorList>
    </citation>
    <scope>NUCLEOTIDE SEQUENCE [LARGE SCALE GENOMIC DNA]</scope>
    <source>
        <strain evidence="2 3">22II-S11-z7</strain>
    </source>
</reference>
<dbReference type="AlphaFoldDB" id="A0A023BUY1"/>
<organism evidence="2 3">
    <name type="scientific">Aquimarina atlantica</name>
    <dbReference type="NCBI Taxonomy" id="1317122"/>
    <lineage>
        <taxon>Bacteria</taxon>
        <taxon>Pseudomonadati</taxon>
        <taxon>Bacteroidota</taxon>
        <taxon>Flavobacteriia</taxon>
        <taxon>Flavobacteriales</taxon>
        <taxon>Flavobacteriaceae</taxon>
        <taxon>Aquimarina</taxon>
    </lineage>
</organism>
<dbReference type="SUPFAM" id="SSF52091">
    <property type="entry name" value="SpoIIaa-like"/>
    <property type="match status" value="1"/>
</dbReference>
<dbReference type="STRING" id="1317122.ATO12_16735"/>
<dbReference type="OrthoDB" id="1163458at2"/>
<comment type="caution">
    <text evidence="2">The sequence shown here is derived from an EMBL/GenBank/DDBJ whole genome shotgun (WGS) entry which is preliminary data.</text>
</comment>
<dbReference type="Gene3D" id="3.30.750.24">
    <property type="entry name" value="STAS domain"/>
    <property type="match status" value="1"/>
</dbReference>
<dbReference type="InterPro" id="IPR036513">
    <property type="entry name" value="STAS_dom_sf"/>
</dbReference>
<accession>A0A023BUY1</accession>
<dbReference type="Proteomes" id="UP000023541">
    <property type="component" value="Unassembled WGS sequence"/>
</dbReference>
<protein>
    <recommendedName>
        <fullName evidence="1">STAS domain-containing protein</fullName>
    </recommendedName>
</protein>